<dbReference type="EMBL" id="MKCS01000001">
    <property type="protein sequence ID" value="OHX14874.1"/>
    <property type="molecule type" value="Genomic_DNA"/>
</dbReference>
<evidence type="ECO:0000313" key="5">
    <source>
        <dbReference type="Proteomes" id="UP000180088"/>
    </source>
</evidence>
<name>A0A1S1X5W0_9NEIS</name>
<keyword evidence="6" id="KW-1185">Reference proteome</keyword>
<protein>
    <recommendedName>
        <fullName evidence="2">PilX/PilW C-terminal domain-containing protein</fullName>
    </recommendedName>
</protein>
<accession>A0A1S1X5W0</accession>
<feature type="region of interest" description="Disordered" evidence="1">
    <location>
        <begin position="93"/>
        <end position="121"/>
    </location>
</feature>
<gene>
    <name evidence="4" type="ORF">BI344_01665</name>
    <name evidence="3" type="ORF">BI347_03340</name>
</gene>
<evidence type="ECO:0000313" key="4">
    <source>
        <dbReference type="EMBL" id="OHX22074.1"/>
    </source>
</evidence>
<dbReference type="AlphaFoldDB" id="A0A1S1X5W0"/>
<dbReference type="Pfam" id="PF13681">
    <property type="entry name" value="PilX"/>
    <property type="match status" value="1"/>
</dbReference>
<proteinExistence type="predicted"/>
<feature type="domain" description="PilX/PilW C-terminal" evidence="2">
    <location>
        <begin position="153"/>
        <end position="202"/>
    </location>
</feature>
<dbReference type="InterPro" id="IPR025205">
    <property type="entry name" value="PilX/PilW_C"/>
</dbReference>
<evidence type="ECO:0000259" key="2">
    <source>
        <dbReference type="Pfam" id="PF13681"/>
    </source>
</evidence>
<dbReference type="Proteomes" id="UP000180280">
    <property type="component" value="Unassembled WGS sequence"/>
</dbReference>
<evidence type="ECO:0000256" key="1">
    <source>
        <dbReference type="SAM" id="MobiDB-lite"/>
    </source>
</evidence>
<evidence type="ECO:0000313" key="6">
    <source>
        <dbReference type="Proteomes" id="UP000180280"/>
    </source>
</evidence>
<organism evidence="3 5">
    <name type="scientific">Chromobacterium sphagni</name>
    <dbReference type="NCBI Taxonomy" id="1903179"/>
    <lineage>
        <taxon>Bacteria</taxon>
        <taxon>Pseudomonadati</taxon>
        <taxon>Pseudomonadota</taxon>
        <taxon>Betaproteobacteria</taxon>
        <taxon>Neisseriales</taxon>
        <taxon>Chromobacteriaceae</taxon>
        <taxon>Chromobacterium</taxon>
    </lineage>
</organism>
<sequence length="220" mass="24236">MRGRAVSAGRQAGGALLLVMSLLAALSMLVLSSSQLIISAQRLVDNVQDRRRARILAQQALLGAEEWVWRLDRRLDMASRAAKPADLYGEGSLFSPSCRGPQGKGLCEPQEPPERRRSGEVPLLHPCGNSREFALEPAPAQSWCPQQVRSGALSWANPRYVVELIDPGFRAPDGSPGRLYRITVRAWGRNAYSAVTLQSWYRVGEGSAEGRRLNWGESKE</sequence>
<dbReference type="Proteomes" id="UP000180088">
    <property type="component" value="Unassembled WGS sequence"/>
</dbReference>
<dbReference type="STRING" id="1903179.BI347_03340"/>
<reference evidence="5 6" key="1">
    <citation type="submission" date="2016-09" db="EMBL/GenBank/DDBJ databases">
        <title>Chromobacterium muskegensis sp. nov., an insecticidal bacterium isolated from Sphagnum bogs.</title>
        <authorList>
            <person name="Sparks M.E."/>
            <person name="Blackburn M.B."/>
            <person name="Gundersen-Rindal D.E."/>
            <person name="Mitchell A."/>
            <person name="Farrar R."/>
            <person name="Kuhar D."/>
        </authorList>
    </citation>
    <scope>NUCLEOTIDE SEQUENCE [LARGE SCALE GENOMIC DNA]</scope>
    <source>
        <strain evidence="4 6">14B-1</strain>
        <strain evidence="3 5">37-2</strain>
    </source>
</reference>
<evidence type="ECO:0000313" key="3">
    <source>
        <dbReference type="EMBL" id="OHX14874.1"/>
    </source>
</evidence>
<comment type="caution">
    <text evidence="3">The sequence shown here is derived from an EMBL/GenBank/DDBJ whole genome shotgun (WGS) entry which is preliminary data.</text>
</comment>
<dbReference type="EMBL" id="MKCT01000001">
    <property type="protein sequence ID" value="OHX22074.1"/>
    <property type="molecule type" value="Genomic_DNA"/>
</dbReference>